<dbReference type="AlphaFoldDB" id="A0A315EN99"/>
<evidence type="ECO:0000313" key="2">
    <source>
        <dbReference type="EMBL" id="PUE58699.1"/>
    </source>
</evidence>
<dbReference type="Proteomes" id="UP000251341">
    <property type="component" value="Unassembled WGS sequence"/>
</dbReference>
<proteinExistence type="predicted"/>
<keyword evidence="1" id="KW-0472">Membrane</keyword>
<feature type="transmembrane region" description="Helical" evidence="1">
    <location>
        <begin position="81"/>
        <end position="103"/>
    </location>
</feature>
<reference evidence="2 3" key="1">
    <citation type="submission" date="2017-04" db="EMBL/GenBank/DDBJ databases">
        <title>Unexpected and diverse lifestyles within the genus Limnohabitans.</title>
        <authorList>
            <person name="Kasalicky V."/>
            <person name="Mehrshad M."/>
            <person name="Andrei S.-A."/>
            <person name="Salcher M."/>
            <person name="Kratochvilova H."/>
            <person name="Simek K."/>
            <person name="Ghai R."/>
        </authorList>
    </citation>
    <scope>NUCLEOTIDE SEQUENCE [LARGE SCALE GENOMIC DNA]</scope>
    <source>
        <strain evidence="2 3">MWH-C5</strain>
    </source>
</reference>
<accession>A0A315EN99</accession>
<keyword evidence="3" id="KW-1185">Reference proteome</keyword>
<evidence type="ECO:0000313" key="3">
    <source>
        <dbReference type="Proteomes" id="UP000251341"/>
    </source>
</evidence>
<keyword evidence="1" id="KW-1133">Transmembrane helix</keyword>
<sequence length="152" mass="17122">MDWVFLPSGLRLTFVLLFALDGAIGIMLASTLLTYFLYFDGSYLNLLIGGSLAGFAPFIARQIAIDYFRLDKNLLNLRALGFFKISVLFAIISPLIHQLWYFWIGRTENFLTSTAVMMVGDWFGTVLVLACFGLMLPWLKPALTLIKPKAIE</sequence>
<dbReference type="EMBL" id="NESP01000001">
    <property type="protein sequence ID" value="PUE58699.1"/>
    <property type="molecule type" value="Genomic_DNA"/>
</dbReference>
<feature type="transmembrane region" description="Helical" evidence="1">
    <location>
        <begin position="12"/>
        <end position="37"/>
    </location>
</feature>
<evidence type="ECO:0000256" key="1">
    <source>
        <dbReference type="SAM" id="Phobius"/>
    </source>
</evidence>
<keyword evidence="1" id="KW-0812">Transmembrane</keyword>
<feature type="transmembrane region" description="Helical" evidence="1">
    <location>
        <begin position="115"/>
        <end position="139"/>
    </location>
</feature>
<name>A0A315EN99_9BURK</name>
<organism evidence="2 3">
    <name type="scientific">Limnohabitans curvus</name>
    <dbReference type="NCBI Taxonomy" id="323423"/>
    <lineage>
        <taxon>Bacteria</taxon>
        <taxon>Pseudomonadati</taxon>
        <taxon>Pseudomonadota</taxon>
        <taxon>Betaproteobacteria</taxon>
        <taxon>Burkholderiales</taxon>
        <taxon>Comamonadaceae</taxon>
        <taxon>Limnohabitans</taxon>
    </lineage>
</organism>
<protein>
    <submittedName>
        <fullName evidence="2">Uncharacterized protein</fullName>
    </submittedName>
</protein>
<comment type="caution">
    <text evidence="2">The sequence shown here is derived from an EMBL/GenBank/DDBJ whole genome shotgun (WGS) entry which is preliminary data.</text>
</comment>
<feature type="transmembrane region" description="Helical" evidence="1">
    <location>
        <begin position="43"/>
        <end position="60"/>
    </location>
</feature>
<gene>
    <name evidence="2" type="ORF">B9Z44_03240</name>
</gene>